<evidence type="ECO:0000313" key="2">
    <source>
        <dbReference type="EMBL" id="CAI9172214.1"/>
    </source>
</evidence>
<feature type="region of interest" description="Disordered" evidence="1">
    <location>
        <begin position="32"/>
        <end position="78"/>
    </location>
</feature>
<gene>
    <name evidence="2" type="ORF">MRATA1EN1_LOCUS21176</name>
</gene>
<sequence>MAPIIPGIVLIYKVESTPAAWTLPVQHSSEFPVPVLEGGPDGATASASPPASPPPAPPASPRATCCGGPSAAVPSPDPARGSHIDCILHFLLWGRGESTLTRDQRVETLLNFCEVELDFEVLLCGLVMRKLTLSNRLKSFVSE</sequence>
<feature type="compositionally biased region" description="Pro residues" evidence="1">
    <location>
        <begin position="50"/>
        <end position="60"/>
    </location>
</feature>
<name>A0ABN8ZK39_RANTA</name>
<accession>A0ABN8ZK39</accession>
<proteinExistence type="predicted"/>
<evidence type="ECO:0000256" key="1">
    <source>
        <dbReference type="SAM" id="MobiDB-lite"/>
    </source>
</evidence>
<protein>
    <submittedName>
        <fullName evidence="2">Uncharacterized protein</fullName>
    </submittedName>
</protein>
<dbReference type="EMBL" id="OX459968">
    <property type="protein sequence ID" value="CAI9172214.1"/>
    <property type="molecule type" value="Genomic_DNA"/>
</dbReference>
<organism evidence="2 3">
    <name type="scientific">Rangifer tarandus platyrhynchus</name>
    <name type="common">Svalbard reindeer</name>
    <dbReference type="NCBI Taxonomy" id="3082113"/>
    <lineage>
        <taxon>Eukaryota</taxon>
        <taxon>Metazoa</taxon>
        <taxon>Chordata</taxon>
        <taxon>Craniata</taxon>
        <taxon>Vertebrata</taxon>
        <taxon>Euteleostomi</taxon>
        <taxon>Mammalia</taxon>
        <taxon>Eutheria</taxon>
        <taxon>Laurasiatheria</taxon>
        <taxon>Artiodactyla</taxon>
        <taxon>Ruminantia</taxon>
        <taxon>Pecora</taxon>
        <taxon>Cervidae</taxon>
        <taxon>Odocoileinae</taxon>
        <taxon>Rangifer</taxon>
    </lineage>
</organism>
<dbReference type="Proteomes" id="UP001176941">
    <property type="component" value="Chromosome 32"/>
</dbReference>
<reference evidence="2" key="1">
    <citation type="submission" date="2023-04" db="EMBL/GenBank/DDBJ databases">
        <authorList>
            <consortium name="ELIXIR-Norway"/>
        </authorList>
    </citation>
    <scope>NUCLEOTIDE SEQUENCE [LARGE SCALE GENOMIC DNA]</scope>
</reference>
<keyword evidence="3" id="KW-1185">Reference proteome</keyword>
<evidence type="ECO:0000313" key="3">
    <source>
        <dbReference type="Proteomes" id="UP001176941"/>
    </source>
</evidence>